<reference evidence="2 3" key="1">
    <citation type="submission" date="2019-01" db="EMBL/GenBank/DDBJ databases">
        <title>Sequencing of cultivated peanut Arachis hypogaea provides insights into genome evolution and oil improvement.</title>
        <authorList>
            <person name="Chen X."/>
        </authorList>
    </citation>
    <scope>NUCLEOTIDE SEQUENCE [LARGE SCALE GENOMIC DNA]</scope>
    <source>
        <strain evidence="3">cv. Fuhuasheng</strain>
        <tissue evidence="2">Leaves</tissue>
    </source>
</reference>
<dbReference type="Proteomes" id="UP000289738">
    <property type="component" value="Chromosome A06"/>
</dbReference>
<feature type="region of interest" description="Disordered" evidence="1">
    <location>
        <begin position="72"/>
        <end position="164"/>
    </location>
</feature>
<organism evidence="2 3">
    <name type="scientific">Arachis hypogaea</name>
    <name type="common">Peanut</name>
    <dbReference type="NCBI Taxonomy" id="3818"/>
    <lineage>
        <taxon>Eukaryota</taxon>
        <taxon>Viridiplantae</taxon>
        <taxon>Streptophyta</taxon>
        <taxon>Embryophyta</taxon>
        <taxon>Tracheophyta</taxon>
        <taxon>Spermatophyta</taxon>
        <taxon>Magnoliopsida</taxon>
        <taxon>eudicotyledons</taxon>
        <taxon>Gunneridae</taxon>
        <taxon>Pentapetalae</taxon>
        <taxon>rosids</taxon>
        <taxon>fabids</taxon>
        <taxon>Fabales</taxon>
        <taxon>Fabaceae</taxon>
        <taxon>Papilionoideae</taxon>
        <taxon>50 kb inversion clade</taxon>
        <taxon>dalbergioids sensu lato</taxon>
        <taxon>Dalbergieae</taxon>
        <taxon>Pterocarpus clade</taxon>
        <taxon>Arachis</taxon>
    </lineage>
</organism>
<comment type="caution">
    <text evidence="2">The sequence shown here is derived from an EMBL/GenBank/DDBJ whole genome shotgun (WGS) entry which is preliminary data.</text>
</comment>
<dbReference type="AlphaFoldDB" id="A0A445CW98"/>
<evidence type="ECO:0000256" key="1">
    <source>
        <dbReference type="SAM" id="MobiDB-lite"/>
    </source>
</evidence>
<feature type="compositionally biased region" description="Polar residues" evidence="1">
    <location>
        <begin position="80"/>
        <end position="90"/>
    </location>
</feature>
<sequence>MRYMNKWSVHKHGLVTIVYLLKLSDEVSNLLSKLQPGPQPSTLVDVSIPVTGCQQVAWMTCQVEAELSNAETKNPLPAQTVLSSTGNTLHSPPLPSTPPPPPPPPPLQPPHNLRNSCESSTSSSSSTTSQSFTQWRFSLPTTPSTTTTTTPPPQQPPPTPPPLLLPNNLEELFHLSEQYKYLFHNVLFICSILLGEGRKEKHAATQVY</sequence>
<protein>
    <submittedName>
        <fullName evidence="2">Uncharacterized protein</fullName>
    </submittedName>
</protein>
<feature type="compositionally biased region" description="Pro residues" evidence="1">
    <location>
        <begin position="150"/>
        <end position="164"/>
    </location>
</feature>
<feature type="compositionally biased region" description="Pro residues" evidence="1">
    <location>
        <begin position="92"/>
        <end position="109"/>
    </location>
</feature>
<accession>A0A445CW98</accession>
<keyword evidence="3" id="KW-1185">Reference proteome</keyword>
<name>A0A445CW98_ARAHY</name>
<proteinExistence type="predicted"/>
<gene>
    <name evidence="2" type="ORF">Ahy_A06g030440</name>
</gene>
<dbReference type="EMBL" id="SDMP01000006">
    <property type="protein sequence ID" value="RYR55189.1"/>
    <property type="molecule type" value="Genomic_DNA"/>
</dbReference>
<feature type="compositionally biased region" description="Low complexity" evidence="1">
    <location>
        <begin position="119"/>
        <end position="149"/>
    </location>
</feature>
<evidence type="ECO:0000313" key="2">
    <source>
        <dbReference type="EMBL" id="RYR55189.1"/>
    </source>
</evidence>
<evidence type="ECO:0000313" key="3">
    <source>
        <dbReference type="Proteomes" id="UP000289738"/>
    </source>
</evidence>